<dbReference type="InterPro" id="IPR051083">
    <property type="entry name" value="GrpII_Intron_Splice-Mob/Def"/>
</dbReference>
<dbReference type="Pfam" id="PF08388">
    <property type="entry name" value="GIIM"/>
    <property type="match status" value="1"/>
</dbReference>
<protein>
    <submittedName>
        <fullName evidence="2">Group II intron reverse transcriptase/maturase</fullName>
    </submittedName>
</protein>
<keyword evidence="2" id="KW-0695">RNA-directed DNA polymerase</keyword>
<dbReference type="GO" id="GO:0003964">
    <property type="term" value="F:RNA-directed DNA polymerase activity"/>
    <property type="evidence" value="ECO:0007669"/>
    <property type="project" value="UniProtKB-KW"/>
</dbReference>
<evidence type="ECO:0000313" key="2">
    <source>
        <dbReference type="EMBL" id="GEM38569.1"/>
    </source>
</evidence>
<dbReference type="Pfam" id="PF00078">
    <property type="entry name" value="RVT_1"/>
    <property type="match status" value="1"/>
</dbReference>
<dbReference type="Proteomes" id="UP000321424">
    <property type="component" value="Unassembled WGS sequence"/>
</dbReference>
<evidence type="ECO:0000313" key="3">
    <source>
        <dbReference type="Proteomes" id="UP000321424"/>
    </source>
</evidence>
<keyword evidence="2" id="KW-0548">Nucleotidyltransferase</keyword>
<dbReference type="NCBIfam" id="TIGR04416">
    <property type="entry name" value="group_II_RT_mat"/>
    <property type="match status" value="1"/>
</dbReference>
<accession>A0A511MDA3</accession>
<dbReference type="PANTHER" id="PTHR34047:SF8">
    <property type="entry name" value="PROTEIN YKFC"/>
    <property type="match status" value="1"/>
</dbReference>
<evidence type="ECO:0000259" key="1">
    <source>
        <dbReference type="PROSITE" id="PS50878"/>
    </source>
</evidence>
<dbReference type="SUPFAM" id="SSF56672">
    <property type="entry name" value="DNA/RNA polymerases"/>
    <property type="match status" value="1"/>
</dbReference>
<dbReference type="PANTHER" id="PTHR34047">
    <property type="entry name" value="NUCLEAR INTRON MATURASE 1, MITOCHONDRIAL-RELATED"/>
    <property type="match status" value="1"/>
</dbReference>
<dbReference type="InterPro" id="IPR013597">
    <property type="entry name" value="Mat_intron_G2"/>
</dbReference>
<dbReference type="PROSITE" id="PS50878">
    <property type="entry name" value="RT_POL"/>
    <property type="match status" value="1"/>
</dbReference>
<proteinExistence type="predicted"/>
<dbReference type="InterPro" id="IPR000477">
    <property type="entry name" value="RT_dom"/>
</dbReference>
<dbReference type="CDD" id="cd01651">
    <property type="entry name" value="RT_G2_intron"/>
    <property type="match status" value="1"/>
</dbReference>
<keyword evidence="3" id="KW-1185">Reference proteome</keyword>
<reference evidence="2 3" key="1">
    <citation type="submission" date="2019-07" db="EMBL/GenBank/DDBJ databases">
        <title>Whole genome shotgun sequence of Nocardia ninae NBRC 108245.</title>
        <authorList>
            <person name="Hosoyama A."/>
            <person name="Uohara A."/>
            <person name="Ohji S."/>
            <person name="Ichikawa N."/>
        </authorList>
    </citation>
    <scope>NUCLEOTIDE SEQUENCE [LARGE SCALE GENOMIC DNA]</scope>
    <source>
        <strain evidence="2 3">NBRC 108245</strain>
    </source>
</reference>
<sequence length="506" mass="58482">MNNDAPTVWPESFMAERRVLDHQRKLHRWARADPDRRFGDVFNLISDRATLLVAWERVSGNRGARTAGVDAVTRYHVEDRMGVIPFLEELRSSSRDGTFRALPVKQAVIPKKNGKVRYLGIPTLRDRVAQMALKLILEPIFEVDFYPSSYGYRPGRRAQDAIAEIHHFTRKPSTYEWVIEGDIKACFDNVDHHVLMDLVGERITDRKVLRLISGFLRAGVVELQGGFAETLTGTPQGGVASPLLANVYLSVLDRHFARIWDEQMSPPWRRQYRRRTGRPNYRLIRYADDFVVLVHGTKPEAEELKSEIAVLLADRLKMTLSVEKTHITHINDGFVFLGFHIQAKNRGGGRRVVLTIPSKNALASVMHKIKTLTKRGTTSLSLGQVLRTVNPVLRGWAAYFRYGASKKTFAYLGWYAWWRMLTWIRYKHRHLTWKQLRRRYFGADRIRDDGLVLYNPAKMKVERYRFRGQQISTPYNIDEVNPNGARFRRTDHDDMGFVGQVSEHLA</sequence>
<dbReference type="EMBL" id="BJXA01000016">
    <property type="protein sequence ID" value="GEM38569.1"/>
    <property type="molecule type" value="Genomic_DNA"/>
</dbReference>
<comment type="caution">
    <text evidence="2">The sequence shown here is derived from an EMBL/GenBank/DDBJ whole genome shotgun (WGS) entry which is preliminary data.</text>
</comment>
<dbReference type="InterPro" id="IPR043502">
    <property type="entry name" value="DNA/RNA_pol_sf"/>
</dbReference>
<feature type="domain" description="Reverse transcriptase" evidence="1">
    <location>
        <begin position="90"/>
        <end position="341"/>
    </location>
</feature>
<name>A0A511MDA3_9NOCA</name>
<dbReference type="RefSeq" id="WP_246180886.1">
    <property type="nucleotide sequence ID" value="NZ_BJXA01000016.1"/>
</dbReference>
<organism evidence="2 3">
    <name type="scientific">Nocardia ninae NBRC 108245</name>
    <dbReference type="NCBI Taxonomy" id="1210091"/>
    <lineage>
        <taxon>Bacteria</taxon>
        <taxon>Bacillati</taxon>
        <taxon>Actinomycetota</taxon>
        <taxon>Actinomycetes</taxon>
        <taxon>Mycobacteriales</taxon>
        <taxon>Nocardiaceae</taxon>
        <taxon>Nocardia</taxon>
    </lineage>
</organism>
<keyword evidence="2" id="KW-0808">Transferase</keyword>
<dbReference type="AlphaFoldDB" id="A0A511MDA3"/>
<dbReference type="InterPro" id="IPR030931">
    <property type="entry name" value="Group_II_RT_mat"/>
</dbReference>
<gene>
    <name evidence="2" type="ORF">NN4_30880</name>
</gene>